<organism evidence="7">
    <name type="scientific">Bradyrhizobium japonicum</name>
    <dbReference type="NCBI Taxonomy" id="375"/>
    <lineage>
        <taxon>Bacteria</taxon>
        <taxon>Pseudomonadati</taxon>
        <taxon>Pseudomonadota</taxon>
        <taxon>Alphaproteobacteria</taxon>
        <taxon>Hyphomicrobiales</taxon>
        <taxon>Nitrobacteraceae</taxon>
        <taxon>Bradyrhizobium</taxon>
    </lineage>
</organism>
<evidence type="ECO:0000256" key="5">
    <source>
        <dbReference type="ARBA" id="ARBA00023163"/>
    </source>
</evidence>
<gene>
    <name evidence="7" type="primary">gstR</name>
</gene>
<dbReference type="InterPro" id="IPR000847">
    <property type="entry name" value="LysR_HTH_N"/>
</dbReference>
<evidence type="ECO:0000256" key="3">
    <source>
        <dbReference type="ARBA" id="ARBA00023015"/>
    </source>
</evidence>
<dbReference type="Gene3D" id="3.40.190.290">
    <property type="match status" value="1"/>
</dbReference>
<evidence type="ECO:0000259" key="6">
    <source>
        <dbReference type="PROSITE" id="PS50931"/>
    </source>
</evidence>
<dbReference type="CDD" id="cd08422">
    <property type="entry name" value="PBP2_CrgA_like"/>
    <property type="match status" value="1"/>
</dbReference>
<comment type="similarity">
    <text evidence="2">Belongs to the LysR transcriptional regulatory family.</text>
</comment>
<sequence>DIKSRHQHVQSLFSTTGIDPFALRDYRRSWIDYLAENGRMAMDQLAAMATFVRAVDSGSLSAAARSLPSSLTAVSRQISALEQHFGTRLLVRTTRQLALTDDGRMLYERAKSILGEVKEIEEALAGSRREPSGRLRVSAPTLMGRLLIAPLLGDFLHACPSLSVDLLLVDRNVNLIEEDVHLALRVGRIPDSQLVTRKLAEVQMIHCASPGYLARRGEPQSPSDLPRHDCLVFSDAPGAATWRFGRDAKGGSRIRIAGRLWVNSLDALASAAENGAGIVRVPSWQVERQLAEGRLRRLLREHEPAPAPLHALYQPSRLGSAKIRAFIDFLVERWRGSDPLGR</sequence>
<dbReference type="PROSITE" id="PS50931">
    <property type="entry name" value="HTH_LYSR"/>
    <property type="match status" value="1"/>
</dbReference>
<feature type="non-terminal residue" evidence="7">
    <location>
        <position position="1"/>
    </location>
</feature>
<keyword evidence="3" id="KW-0805">Transcription regulation</keyword>
<evidence type="ECO:0000256" key="1">
    <source>
        <dbReference type="ARBA" id="ARBA00003502"/>
    </source>
</evidence>
<dbReference type="Pfam" id="PF00126">
    <property type="entry name" value="HTH_1"/>
    <property type="match status" value="1"/>
</dbReference>
<dbReference type="PANTHER" id="PTHR30537">
    <property type="entry name" value="HTH-TYPE TRANSCRIPTIONAL REGULATOR"/>
    <property type="match status" value="1"/>
</dbReference>
<accession>O67999</accession>
<dbReference type="SUPFAM" id="SSF53850">
    <property type="entry name" value="Periplasmic binding protein-like II"/>
    <property type="match status" value="1"/>
</dbReference>
<evidence type="ECO:0000256" key="4">
    <source>
        <dbReference type="ARBA" id="ARBA00023125"/>
    </source>
</evidence>
<name>O67999_BRAJP</name>
<keyword evidence="4" id="KW-0238">DNA-binding</keyword>
<dbReference type="GO" id="GO:0003700">
    <property type="term" value="F:DNA-binding transcription factor activity"/>
    <property type="evidence" value="ECO:0007669"/>
    <property type="project" value="InterPro"/>
</dbReference>
<dbReference type="GO" id="GO:0043565">
    <property type="term" value="F:sequence-specific DNA binding"/>
    <property type="evidence" value="ECO:0007669"/>
    <property type="project" value="TreeGrafter"/>
</dbReference>
<dbReference type="EMBL" id="AF007569">
    <property type="protein sequence ID" value="AAC17939.1"/>
    <property type="molecule type" value="Genomic_DNA"/>
</dbReference>
<dbReference type="Gene3D" id="1.10.10.10">
    <property type="entry name" value="Winged helix-like DNA-binding domain superfamily/Winged helix DNA-binding domain"/>
    <property type="match status" value="1"/>
</dbReference>
<dbReference type="SUPFAM" id="SSF46785">
    <property type="entry name" value="Winged helix' DNA-binding domain"/>
    <property type="match status" value="1"/>
</dbReference>
<dbReference type="FunFam" id="3.40.190.290:FF:000001">
    <property type="entry name" value="Transcriptional regulator, LysR family"/>
    <property type="match status" value="1"/>
</dbReference>
<dbReference type="InterPro" id="IPR036388">
    <property type="entry name" value="WH-like_DNA-bd_sf"/>
</dbReference>
<keyword evidence="5" id="KW-0804">Transcription</keyword>
<dbReference type="InterPro" id="IPR058163">
    <property type="entry name" value="LysR-type_TF_proteobact-type"/>
</dbReference>
<dbReference type="GO" id="GO:0006351">
    <property type="term" value="P:DNA-templated transcription"/>
    <property type="evidence" value="ECO:0007669"/>
    <property type="project" value="TreeGrafter"/>
</dbReference>
<dbReference type="FunFam" id="1.10.10.10:FF:000001">
    <property type="entry name" value="LysR family transcriptional regulator"/>
    <property type="match status" value="1"/>
</dbReference>
<dbReference type="InterPro" id="IPR036390">
    <property type="entry name" value="WH_DNA-bd_sf"/>
</dbReference>
<dbReference type="PANTHER" id="PTHR30537:SF5">
    <property type="entry name" value="HTH-TYPE TRANSCRIPTIONAL ACTIVATOR TTDR-RELATED"/>
    <property type="match status" value="1"/>
</dbReference>
<evidence type="ECO:0000313" key="7">
    <source>
        <dbReference type="EMBL" id="AAC17939.1"/>
    </source>
</evidence>
<dbReference type="AlphaFoldDB" id="O67999"/>
<reference evidence="7" key="1">
    <citation type="journal article" date="1999" name="J. Bacteriol.">
        <title>Succinate dehydrogenase (Sdh) from Bradyrhizobium japonicum is closely related to mitochondrial Sdh.</title>
        <authorList>
            <person name="Westenberg D.J."/>
            <person name="Guerinot M.L."/>
        </authorList>
    </citation>
    <scope>NUCLEOTIDE SEQUENCE</scope>
    <source>
        <strain evidence="7">USDA110d</strain>
    </source>
</reference>
<protein>
    <submittedName>
        <fullName evidence="7">GstR</fullName>
    </submittedName>
</protein>
<dbReference type="InterPro" id="IPR005119">
    <property type="entry name" value="LysR_subst-bd"/>
</dbReference>
<evidence type="ECO:0000256" key="2">
    <source>
        <dbReference type="ARBA" id="ARBA00009437"/>
    </source>
</evidence>
<dbReference type="Pfam" id="PF03466">
    <property type="entry name" value="LysR_substrate"/>
    <property type="match status" value="1"/>
</dbReference>
<feature type="domain" description="HTH lysR-type" evidence="6">
    <location>
        <begin position="43"/>
        <end position="100"/>
    </location>
</feature>
<comment type="function">
    <text evidence="1">NodD regulates the expression of the nodABCFE genes which encode other nodulation proteins. NodD is also a negative regulator of its own expression. Binds flavonoids as inducers.</text>
</comment>
<proteinExistence type="inferred from homology"/>